<name>A0AAV9WYC9_9PEZI</name>
<feature type="region of interest" description="Disordered" evidence="11">
    <location>
        <begin position="467"/>
        <end position="504"/>
    </location>
</feature>
<keyword evidence="4" id="KW-0479">Metal-binding</keyword>
<feature type="compositionally biased region" description="Polar residues" evidence="11">
    <location>
        <begin position="467"/>
        <end position="479"/>
    </location>
</feature>
<evidence type="ECO:0000256" key="6">
    <source>
        <dbReference type="ARBA" id="ARBA00023008"/>
    </source>
</evidence>
<protein>
    <recommendedName>
        <fullName evidence="3">tyrosinase</fullName>
        <ecNumber evidence="3">1.14.18.1</ecNumber>
    </recommendedName>
</protein>
<keyword evidence="6" id="KW-0186">Copper</keyword>
<keyword evidence="15" id="KW-1185">Reference proteome</keyword>
<dbReference type="SUPFAM" id="SSF48056">
    <property type="entry name" value="Di-copper centre-containing domain"/>
    <property type="match status" value="1"/>
</dbReference>
<accession>A0AAV9WYC9</accession>
<feature type="compositionally biased region" description="Polar residues" evidence="11">
    <location>
        <begin position="494"/>
        <end position="504"/>
    </location>
</feature>
<comment type="catalytic activity">
    <reaction evidence="9">
        <text>2 L-dopa + O2 = 2 L-dopaquinone + 2 H2O</text>
        <dbReference type="Rhea" id="RHEA:34287"/>
        <dbReference type="ChEBI" id="CHEBI:15377"/>
        <dbReference type="ChEBI" id="CHEBI:15379"/>
        <dbReference type="ChEBI" id="CHEBI:57504"/>
        <dbReference type="ChEBI" id="CHEBI:57924"/>
        <dbReference type="EC" id="1.14.18.1"/>
    </reaction>
</comment>
<feature type="signal peptide" evidence="12">
    <location>
        <begin position="1"/>
        <end position="24"/>
    </location>
</feature>
<evidence type="ECO:0000256" key="10">
    <source>
        <dbReference type="ARBA" id="ARBA00048881"/>
    </source>
</evidence>
<dbReference type="PANTHER" id="PTHR11474">
    <property type="entry name" value="TYROSINASE FAMILY MEMBER"/>
    <property type="match status" value="1"/>
</dbReference>
<feature type="domain" description="Tyrosinase copper-binding" evidence="13">
    <location>
        <begin position="362"/>
        <end position="373"/>
    </location>
</feature>
<dbReference type="InterPro" id="IPR002227">
    <property type="entry name" value="Tyrosinase_Cu-bd"/>
</dbReference>
<organism evidence="14 15">
    <name type="scientific">Orbilia ellipsospora</name>
    <dbReference type="NCBI Taxonomy" id="2528407"/>
    <lineage>
        <taxon>Eukaryota</taxon>
        <taxon>Fungi</taxon>
        <taxon>Dikarya</taxon>
        <taxon>Ascomycota</taxon>
        <taxon>Pezizomycotina</taxon>
        <taxon>Orbiliomycetes</taxon>
        <taxon>Orbiliales</taxon>
        <taxon>Orbiliaceae</taxon>
        <taxon>Orbilia</taxon>
    </lineage>
</organism>
<evidence type="ECO:0000256" key="12">
    <source>
        <dbReference type="SAM" id="SignalP"/>
    </source>
</evidence>
<dbReference type="EC" id="1.14.18.1" evidence="3"/>
<dbReference type="PANTHER" id="PTHR11474:SF76">
    <property type="entry name" value="SHKT DOMAIN-CONTAINING PROTEIN"/>
    <property type="match status" value="1"/>
</dbReference>
<dbReference type="PROSITE" id="PS00498">
    <property type="entry name" value="TYROSINASE_2"/>
    <property type="match status" value="1"/>
</dbReference>
<evidence type="ECO:0000256" key="4">
    <source>
        <dbReference type="ARBA" id="ARBA00022723"/>
    </source>
</evidence>
<evidence type="ECO:0000256" key="1">
    <source>
        <dbReference type="ARBA" id="ARBA00001973"/>
    </source>
</evidence>
<evidence type="ECO:0000256" key="5">
    <source>
        <dbReference type="ARBA" id="ARBA00023002"/>
    </source>
</evidence>
<reference evidence="14 15" key="1">
    <citation type="submission" date="2019-10" db="EMBL/GenBank/DDBJ databases">
        <authorList>
            <person name="Palmer J.M."/>
        </authorList>
    </citation>
    <scope>NUCLEOTIDE SEQUENCE [LARGE SCALE GENOMIC DNA]</scope>
    <source>
        <strain evidence="14 15">TWF694</strain>
    </source>
</reference>
<comment type="cofactor">
    <cofactor evidence="1">
        <name>Cu(2+)</name>
        <dbReference type="ChEBI" id="CHEBI:29036"/>
    </cofactor>
</comment>
<dbReference type="Proteomes" id="UP001365542">
    <property type="component" value="Unassembled WGS sequence"/>
</dbReference>
<keyword evidence="7" id="KW-0503">Monooxygenase</keyword>
<feature type="compositionally biased region" description="Basic and acidic residues" evidence="11">
    <location>
        <begin position="482"/>
        <end position="491"/>
    </location>
</feature>
<evidence type="ECO:0000313" key="14">
    <source>
        <dbReference type="EMBL" id="KAK6527673.1"/>
    </source>
</evidence>
<dbReference type="Pfam" id="PF18132">
    <property type="entry name" value="Tyrosinase_C"/>
    <property type="match status" value="1"/>
</dbReference>
<feature type="compositionally biased region" description="Polar residues" evidence="11">
    <location>
        <begin position="672"/>
        <end position="681"/>
    </location>
</feature>
<dbReference type="GO" id="GO:0046872">
    <property type="term" value="F:metal ion binding"/>
    <property type="evidence" value="ECO:0007669"/>
    <property type="project" value="UniProtKB-KW"/>
</dbReference>
<keyword evidence="8" id="KW-0470">Melanin biosynthesis</keyword>
<dbReference type="EMBL" id="JAVHJO010000015">
    <property type="protein sequence ID" value="KAK6527673.1"/>
    <property type="molecule type" value="Genomic_DNA"/>
</dbReference>
<evidence type="ECO:0000256" key="2">
    <source>
        <dbReference type="ARBA" id="ARBA00009928"/>
    </source>
</evidence>
<evidence type="ECO:0000256" key="7">
    <source>
        <dbReference type="ARBA" id="ARBA00023033"/>
    </source>
</evidence>
<keyword evidence="12" id="KW-0732">Signal</keyword>
<dbReference type="PRINTS" id="PR00092">
    <property type="entry name" value="TYROSINASE"/>
</dbReference>
<dbReference type="AlphaFoldDB" id="A0AAV9WYC9"/>
<comment type="caution">
    <text evidence="14">The sequence shown here is derived from an EMBL/GenBank/DDBJ whole genome shotgun (WGS) entry which is preliminary data.</text>
</comment>
<dbReference type="InterPro" id="IPR008922">
    <property type="entry name" value="Di-copper_centre_dom_sf"/>
</dbReference>
<keyword evidence="5" id="KW-0560">Oxidoreductase</keyword>
<evidence type="ECO:0000256" key="3">
    <source>
        <dbReference type="ARBA" id="ARBA00011906"/>
    </source>
</evidence>
<dbReference type="Pfam" id="PF00264">
    <property type="entry name" value="Tyrosinase"/>
    <property type="match status" value="1"/>
</dbReference>
<dbReference type="InterPro" id="IPR050316">
    <property type="entry name" value="Tyrosinase/Hemocyanin"/>
</dbReference>
<comment type="catalytic activity">
    <reaction evidence="10">
        <text>L-tyrosine + O2 = L-dopaquinone + H2O</text>
        <dbReference type="Rhea" id="RHEA:18117"/>
        <dbReference type="ChEBI" id="CHEBI:15377"/>
        <dbReference type="ChEBI" id="CHEBI:15379"/>
        <dbReference type="ChEBI" id="CHEBI:57924"/>
        <dbReference type="ChEBI" id="CHEBI:58315"/>
        <dbReference type="EC" id="1.14.18.1"/>
    </reaction>
</comment>
<dbReference type="Gene3D" id="1.10.1280.10">
    <property type="entry name" value="Di-copper center containing domain from catechol oxidase"/>
    <property type="match status" value="1"/>
</dbReference>
<feature type="region of interest" description="Disordered" evidence="11">
    <location>
        <begin position="658"/>
        <end position="681"/>
    </location>
</feature>
<comment type="similarity">
    <text evidence="2">Belongs to the tyrosinase family.</text>
</comment>
<dbReference type="InterPro" id="IPR041640">
    <property type="entry name" value="Tyrosinase_C"/>
</dbReference>
<evidence type="ECO:0000313" key="15">
    <source>
        <dbReference type="Proteomes" id="UP001365542"/>
    </source>
</evidence>
<gene>
    <name evidence="14" type="ORF">TWF694_004654</name>
</gene>
<evidence type="ECO:0000259" key="13">
    <source>
        <dbReference type="PROSITE" id="PS00498"/>
    </source>
</evidence>
<sequence>MAGWSSLKCSLLVSCLLGIAQVSSHPLTSSNIAKAVPHNSTHTNGTAIAVGTTGGKGQYDPTSLTGVYKPVKKNTIIVSGVKEGGVAVRKEVREMKKNKKEWSLFIMALYRLQRQPKDVESSYYALGGIHGAPFKPWNGVEGWTKNPGEVNELGYCAHFNAFFAPWHRPYVALFEQEMWNQARDIVDELPEGPKKRGFKEVLPKLRLPYWDWASNAELPDEIAIMPKINIESVHHDDESIENPLFSFKFPESSKGDFEEVWNRWKPYTAEEVMNKYKQMDETFRFPTSLVPTPENAAKIKDNMKVIGKEWRQSVYGLLTEGLQFLDMAGNLSQVHGMVHEQLAGNIKGMVGHMLPLEFSGFDPIFWLHHANADRIFSIWQAITHKAYYFSQKSPNSNFVVQKDFLLDMNAPLKPFFESPGKFWTSKSSADITKLGYSYPEVYKSTPAGIIDAITKLYLPDGLKRLNATSKPNSKDQSLNMRVKRDEREPKSTTKKFTNSTGSASGATYTDWKITMTINKAVLSGPLSLGAFLNEPTSNNAIEWPKDKSYVGSYESFDSWKGNTGILTGRVSVTPALLQKLKDTSPEKVVPYLMENLKFKVATTTKGVSEVKDLKDLKDVKIKISSTDVTLPKAKGKLPQRGKSEDRIDWIDVAAGKLQPVRSSESAKESKKTPSNGPQKQV</sequence>
<dbReference type="GO" id="GO:0004503">
    <property type="term" value="F:tyrosinase activity"/>
    <property type="evidence" value="ECO:0007669"/>
    <property type="project" value="UniProtKB-EC"/>
</dbReference>
<proteinExistence type="inferred from homology"/>
<evidence type="ECO:0000256" key="8">
    <source>
        <dbReference type="ARBA" id="ARBA00023101"/>
    </source>
</evidence>
<dbReference type="GO" id="GO:0042438">
    <property type="term" value="P:melanin biosynthetic process"/>
    <property type="evidence" value="ECO:0007669"/>
    <property type="project" value="UniProtKB-KW"/>
</dbReference>
<evidence type="ECO:0000256" key="9">
    <source>
        <dbReference type="ARBA" id="ARBA00048233"/>
    </source>
</evidence>
<evidence type="ECO:0000256" key="11">
    <source>
        <dbReference type="SAM" id="MobiDB-lite"/>
    </source>
</evidence>
<feature type="chain" id="PRO_5043967783" description="tyrosinase" evidence="12">
    <location>
        <begin position="25"/>
        <end position="681"/>
    </location>
</feature>